<evidence type="ECO:0000256" key="6">
    <source>
        <dbReference type="ARBA" id="ARBA00022970"/>
    </source>
</evidence>
<dbReference type="PANTHER" id="PTHR43820:SF4">
    <property type="entry name" value="HIGH-AFFINITY BRANCHED-CHAIN AMINO ACID TRANSPORT ATP-BINDING PROTEIN LIVF"/>
    <property type="match status" value="1"/>
</dbReference>
<reference evidence="8 9" key="1">
    <citation type="submission" date="2020-08" db="EMBL/GenBank/DDBJ databases">
        <title>Genome sequence of Acidovorax monticola KACC 19171T.</title>
        <authorList>
            <person name="Hyun D.-W."/>
            <person name="Bae J.-W."/>
        </authorList>
    </citation>
    <scope>NUCLEOTIDE SEQUENCE [LARGE SCALE GENOMIC DNA]</scope>
    <source>
        <strain evidence="8 9">KACC 19171</strain>
    </source>
</reference>
<evidence type="ECO:0000256" key="1">
    <source>
        <dbReference type="ARBA" id="ARBA00005417"/>
    </source>
</evidence>
<dbReference type="InterPro" id="IPR003439">
    <property type="entry name" value="ABC_transporter-like_ATP-bd"/>
</dbReference>
<dbReference type="InterPro" id="IPR017871">
    <property type="entry name" value="ABC_transporter-like_CS"/>
</dbReference>
<proteinExistence type="inferred from homology"/>
<dbReference type="InterPro" id="IPR052156">
    <property type="entry name" value="BCAA_Transport_ATP-bd_LivF"/>
</dbReference>
<dbReference type="GO" id="GO:0016887">
    <property type="term" value="F:ATP hydrolysis activity"/>
    <property type="evidence" value="ECO:0007669"/>
    <property type="project" value="InterPro"/>
</dbReference>
<keyword evidence="9" id="KW-1185">Reference proteome</keyword>
<dbReference type="PROSITE" id="PS00211">
    <property type="entry name" value="ABC_TRANSPORTER_1"/>
    <property type="match status" value="1"/>
</dbReference>
<dbReference type="GO" id="GO:0015807">
    <property type="term" value="P:L-amino acid transport"/>
    <property type="evidence" value="ECO:0007669"/>
    <property type="project" value="TreeGrafter"/>
</dbReference>
<dbReference type="Gene3D" id="3.40.50.300">
    <property type="entry name" value="P-loop containing nucleotide triphosphate hydrolases"/>
    <property type="match status" value="1"/>
</dbReference>
<dbReference type="PANTHER" id="PTHR43820">
    <property type="entry name" value="HIGH-AFFINITY BRANCHED-CHAIN AMINO ACID TRANSPORT ATP-BINDING PROTEIN LIVF"/>
    <property type="match status" value="1"/>
</dbReference>
<evidence type="ECO:0000313" key="9">
    <source>
        <dbReference type="Proteomes" id="UP000516057"/>
    </source>
</evidence>
<evidence type="ECO:0000313" key="8">
    <source>
        <dbReference type="EMBL" id="QNP60763.1"/>
    </source>
</evidence>
<dbReference type="InterPro" id="IPR030660">
    <property type="entry name" value="ABC_branched_ATPase_LivF/BraG"/>
</dbReference>
<dbReference type="RefSeq" id="WP_187737743.1">
    <property type="nucleotide sequence ID" value="NZ_CP060790.1"/>
</dbReference>
<dbReference type="SUPFAM" id="SSF52540">
    <property type="entry name" value="P-loop containing nucleoside triphosphate hydrolases"/>
    <property type="match status" value="1"/>
</dbReference>
<dbReference type="InterPro" id="IPR027417">
    <property type="entry name" value="P-loop_NTPase"/>
</dbReference>
<dbReference type="PROSITE" id="PS50893">
    <property type="entry name" value="ABC_TRANSPORTER_2"/>
    <property type="match status" value="1"/>
</dbReference>
<gene>
    <name evidence="8" type="ORF">H9L24_08315</name>
</gene>
<dbReference type="GO" id="GO:0005524">
    <property type="term" value="F:ATP binding"/>
    <property type="evidence" value="ECO:0007669"/>
    <property type="project" value="UniProtKB-KW"/>
</dbReference>
<dbReference type="CDD" id="cd03224">
    <property type="entry name" value="ABC_TM1139_LivF_branched"/>
    <property type="match status" value="1"/>
</dbReference>
<evidence type="ECO:0000256" key="4">
    <source>
        <dbReference type="ARBA" id="ARBA00022741"/>
    </source>
</evidence>
<keyword evidence="4" id="KW-0547">Nucleotide-binding</keyword>
<organism evidence="8 9">
    <name type="scientific">Paenacidovorax monticola</name>
    <dbReference type="NCBI Taxonomy" id="1926868"/>
    <lineage>
        <taxon>Bacteria</taxon>
        <taxon>Pseudomonadati</taxon>
        <taxon>Pseudomonadota</taxon>
        <taxon>Betaproteobacteria</taxon>
        <taxon>Burkholderiales</taxon>
        <taxon>Comamonadaceae</taxon>
        <taxon>Paenacidovorax</taxon>
    </lineage>
</organism>
<evidence type="ECO:0000259" key="7">
    <source>
        <dbReference type="PROSITE" id="PS50893"/>
    </source>
</evidence>
<evidence type="ECO:0000256" key="2">
    <source>
        <dbReference type="ARBA" id="ARBA00022448"/>
    </source>
</evidence>
<dbReference type="SMART" id="SM00382">
    <property type="entry name" value="AAA"/>
    <property type="match status" value="1"/>
</dbReference>
<dbReference type="KEGG" id="amon:H9L24_08315"/>
<accession>A0A7H0HJP7</accession>
<protein>
    <submittedName>
        <fullName evidence="8">ABC transporter ATP-binding protein</fullName>
    </submittedName>
</protein>
<dbReference type="Pfam" id="PF00005">
    <property type="entry name" value="ABC_tran"/>
    <property type="match status" value="1"/>
</dbReference>
<dbReference type="EMBL" id="CP060790">
    <property type="protein sequence ID" value="QNP60763.1"/>
    <property type="molecule type" value="Genomic_DNA"/>
</dbReference>
<evidence type="ECO:0000256" key="5">
    <source>
        <dbReference type="ARBA" id="ARBA00022840"/>
    </source>
</evidence>
<dbReference type="AlphaFoldDB" id="A0A7H0HJP7"/>
<dbReference type="InterPro" id="IPR003593">
    <property type="entry name" value="AAA+_ATPase"/>
</dbReference>
<keyword evidence="6" id="KW-0029">Amino-acid transport</keyword>
<dbReference type="Proteomes" id="UP000516057">
    <property type="component" value="Chromosome"/>
</dbReference>
<evidence type="ECO:0000256" key="3">
    <source>
        <dbReference type="ARBA" id="ARBA00022475"/>
    </source>
</evidence>
<name>A0A7H0HJP7_9BURK</name>
<dbReference type="PIRSF" id="PIRSF039137">
    <property type="entry name" value="ABC_branched_ATPase"/>
    <property type="match status" value="1"/>
</dbReference>
<keyword evidence="3" id="KW-0472">Membrane</keyword>
<comment type="similarity">
    <text evidence="1">Belongs to the ABC transporter superfamily.</text>
</comment>
<dbReference type="GO" id="GO:0015658">
    <property type="term" value="F:branched-chain amino acid transmembrane transporter activity"/>
    <property type="evidence" value="ECO:0007669"/>
    <property type="project" value="InterPro"/>
</dbReference>
<feature type="domain" description="ABC transporter" evidence="7">
    <location>
        <begin position="6"/>
        <end position="239"/>
    </location>
</feature>
<keyword evidence="2" id="KW-0813">Transport</keyword>
<keyword evidence="3" id="KW-1003">Cell membrane</keyword>
<keyword evidence="5 8" id="KW-0067">ATP-binding</keyword>
<sequence length="239" mass="26163">MQETILALNAVSAAYGSIQALSNISLKVPKGAIVALLGSNGAGKTTTLNVISRLVRQTSGTITYQGTDTARLSSDELVRTGLVQVPEGRQVFRDMTVLENLELGAYLRRDRSHIGRDLERVFHIFPRLQERNRQLASTLSGGEQQMLAIGRAIMSQPSVMLFDEPSMGLSPLLVQHMFRVIQELNRDHGMTILLVEQNVKLALGISSYAYILENGEISLEGPASDLAEDEAVRKAYLGI</sequence>